<dbReference type="Pfam" id="PF14243">
    <property type="entry name" value="R2K_3"/>
    <property type="match status" value="1"/>
</dbReference>
<dbReference type="AlphaFoldDB" id="B5CRM9"/>
<feature type="domain" description="ATP-grasp" evidence="1">
    <location>
        <begin position="18"/>
        <end position="56"/>
    </location>
</feature>
<comment type="caution">
    <text evidence="2">The sequence shown here is derived from an EMBL/GenBank/DDBJ whole genome shotgun (WGS) entry which is preliminary data.</text>
</comment>
<organism evidence="2 3">
    <name type="scientific">[Ruminococcus] lactaris ATCC 29176</name>
    <dbReference type="NCBI Taxonomy" id="471875"/>
    <lineage>
        <taxon>Bacteria</taxon>
        <taxon>Bacillati</taxon>
        <taxon>Bacillota</taxon>
        <taxon>Clostridia</taxon>
        <taxon>Lachnospirales</taxon>
        <taxon>Lachnospiraceae</taxon>
        <taxon>Mediterraneibacter</taxon>
    </lineage>
</organism>
<proteinExistence type="predicted"/>
<evidence type="ECO:0000313" key="3">
    <source>
        <dbReference type="Proteomes" id="UP000003254"/>
    </source>
</evidence>
<protein>
    <recommendedName>
        <fullName evidence="1">ATP-grasp domain-containing protein</fullName>
    </recommendedName>
</protein>
<dbReference type="Proteomes" id="UP000003254">
    <property type="component" value="Unassembled WGS sequence"/>
</dbReference>
<accession>B5CRM9</accession>
<evidence type="ECO:0000259" key="1">
    <source>
        <dbReference type="Pfam" id="PF14243"/>
    </source>
</evidence>
<dbReference type="RefSeq" id="WP_005612293.1">
    <property type="nucleotide sequence ID" value="NZ_CP102292.1"/>
</dbReference>
<sequence length="59" mass="6481">MIDNIRLKSVLAGQQLWIEAAVKKLESNFVTIDIARREDGKLIIMELGDGQVSGIVAGR</sequence>
<reference evidence="2 3" key="1">
    <citation type="submission" date="2008-08" db="EMBL/GenBank/DDBJ databases">
        <title>Draft genome sequence of Ruminococcus lactaris ATCC 29176.</title>
        <authorList>
            <person name="Sudarsanam P."/>
            <person name="Ley R."/>
            <person name="Guruge J."/>
            <person name="Turnbaugh P.J."/>
            <person name="Mahowald M."/>
            <person name="Liep D."/>
            <person name="Gordon J."/>
        </authorList>
    </citation>
    <scope>NUCLEOTIDE SEQUENCE [LARGE SCALE GENOMIC DNA]</scope>
    <source>
        <strain evidence="2 3">ATCC 29176</strain>
    </source>
</reference>
<dbReference type="GeneID" id="77334136"/>
<keyword evidence="3" id="KW-1185">Reference proteome</keyword>
<evidence type="ECO:0000313" key="2">
    <source>
        <dbReference type="EMBL" id="EDY31967.1"/>
    </source>
</evidence>
<dbReference type="EMBL" id="ABOU02000048">
    <property type="protein sequence ID" value="EDY31967.1"/>
    <property type="molecule type" value="Genomic_DNA"/>
</dbReference>
<dbReference type="HOGENOM" id="CLU_2957922_0_0_9"/>
<reference evidence="2 3" key="2">
    <citation type="submission" date="2008-08" db="EMBL/GenBank/DDBJ databases">
        <authorList>
            <person name="Fulton L."/>
            <person name="Clifton S."/>
            <person name="Fulton B."/>
            <person name="Xu J."/>
            <person name="Minx P."/>
            <person name="Pepin K.H."/>
            <person name="Johnson M."/>
            <person name="Bhonagiri V."/>
            <person name="Nash W.E."/>
            <person name="Mardis E.R."/>
            <person name="Wilson R.K."/>
        </authorList>
    </citation>
    <scope>NUCLEOTIDE SEQUENCE [LARGE SCALE GENOMIC DNA]</scope>
    <source>
        <strain evidence="2 3">ATCC 29176</strain>
    </source>
</reference>
<dbReference type="InterPro" id="IPR025643">
    <property type="entry name" value="R2K_3"/>
</dbReference>
<gene>
    <name evidence="2" type="ORF">RUMLAC_02130</name>
</gene>
<name>B5CRM9_9FIRM</name>